<reference evidence="2 3" key="1">
    <citation type="submission" date="2018-10" db="EMBL/GenBank/DDBJ databases">
        <title>Natronolimnobius sp. XQ-INN 246 isolated from Inner Mongolia Autonomous Region of China.</title>
        <authorList>
            <person name="Xue Q."/>
        </authorList>
    </citation>
    <scope>NUCLEOTIDE SEQUENCE [LARGE SCALE GENOMIC DNA]</scope>
    <source>
        <strain evidence="2 3">XQ-INN 246</strain>
    </source>
</reference>
<dbReference type="AlphaFoldDB" id="A0A4S3TQ09"/>
<name>A0A4S3TQ09_9EURY</name>
<evidence type="ECO:0000259" key="1">
    <source>
        <dbReference type="Pfam" id="PF00149"/>
    </source>
</evidence>
<dbReference type="GO" id="GO:0016787">
    <property type="term" value="F:hydrolase activity"/>
    <property type="evidence" value="ECO:0007669"/>
    <property type="project" value="InterPro"/>
</dbReference>
<dbReference type="PANTHER" id="PTHR30337:SF0">
    <property type="entry name" value="NUCLEASE SBCCD SUBUNIT D"/>
    <property type="match status" value="1"/>
</dbReference>
<proteinExistence type="predicted"/>
<dbReference type="InterPro" id="IPR029052">
    <property type="entry name" value="Metallo-depent_PP-like"/>
</dbReference>
<comment type="caution">
    <text evidence="2">The sequence shown here is derived from an EMBL/GenBank/DDBJ whole genome shotgun (WGS) entry which is preliminary data.</text>
</comment>
<sequence length="270" mass="31065">MIDRGFLWREQKLPLRVDPILDWAPSKSRIFQIVHMSDSHLGLQNYTTQDGEKVRIPSYKRFIKTIKVIQDLNPDLVIHTGDIFDENPLLKTKLYHRTKLKLKEIVDSNIAFCYIRGNHDPYQSDVILSDLLPQWDHVHLGDRDSYSVCDGKLLLYGIDYRDPSKSTFEDVYPPIKEQDQICLGLFHQSIAAVTRSFDASVSFEDLADKDYSKEYDVVALGHVHNRRWIKNENISIFVGGSSSGVDCFPSIGLLTLTSESSHYRCVKLPY</sequence>
<dbReference type="PANTHER" id="PTHR30337">
    <property type="entry name" value="COMPONENT OF ATP-DEPENDENT DSDNA EXONUCLEASE"/>
    <property type="match status" value="1"/>
</dbReference>
<evidence type="ECO:0000313" key="2">
    <source>
        <dbReference type="EMBL" id="THE66469.1"/>
    </source>
</evidence>
<accession>A0A4S3TQ09</accession>
<evidence type="ECO:0000313" key="3">
    <source>
        <dbReference type="Proteomes" id="UP000318864"/>
    </source>
</evidence>
<dbReference type="SUPFAM" id="SSF56300">
    <property type="entry name" value="Metallo-dependent phosphatases"/>
    <property type="match status" value="1"/>
</dbReference>
<dbReference type="Proteomes" id="UP000318864">
    <property type="component" value="Unassembled WGS sequence"/>
</dbReference>
<dbReference type="EMBL" id="RBZW01000007">
    <property type="protein sequence ID" value="THE66469.1"/>
    <property type="molecule type" value="Genomic_DNA"/>
</dbReference>
<dbReference type="Gene3D" id="3.60.21.10">
    <property type="match status" value="1"/>
</dbReference>
<feature type="domain" description="Calcineurin-like phosphoesterase" evidence="1">
    <location>
        <begin position="32"/>
        <end position="225"/>
    </location>
</feature>
<dbReference type="InterPro" id="IPR004843">
    <property type="entry name" value="Calcineurin-like_PHP"/>
</dbReference>
<protein>
    <recommendedName>
        <fullName evidence="1">Calcineurin-like phosphoesterase domain-containing protein</fullName>
    </recommendedName>
</protein>
<dbReference type="InterPro" id="IPR050535">
    <property type="entry name" value="DNA_Repair-Maintenance_Comp"/>
</dbReference>
<keyword evidence="3" id="KW-1185">Reference proteome</keyword>
<organism evidence="2 3">
    <name type="scientific">Salinadaptatus halalkaliphilus</name>
    <dbReference type="NCBI Taxonomy" id="2419781"/>
    <lineage>
        <taxon>Archaea</taxon>
        <taxon>Methanobacteriati</taxon>
        <taxon>Methanobacteriota</taxon>
        <taxon>Stenosarchaea group</taxon>
        <taxon>Halobacteria</taxon>
        <taxon>Halobacteriales</taxon>
        <taxon>Natrialbaceae</taxon>
        <taxon>Salinadaptatus</taxon>
    </lineage>
</organism>
<gene>
    <name evidence="2" type="ORF">D8Y22_02090</name>
</gene>
<dbReference type="Pfam" id="PF00149">
    <property type="entry name" value="Metallophos"/>
    <property type="match status" value="1"/>
</dbReference>